<dbReference type="RefSeq" id="WP_172433496.1">
    <property type="nucleotide sequence ID" value="NZ_AP022642.1"/>
</dbReference>
<dbReference type="InterPro" id="IPR018060">
    <property type="entry name" value="HTH_AraC"/>
</dbReference>
<dbReference type="EMBL" id="AP022642">
    <property type="protein sequence ID" value="BCA28583.1"/>
    <property type="molecule type" value="Genomic_DNA"/>
</dbReference>
<proteinExistence type="predicted"/>
<keyword evidence="2" id="KW-0804">Transcription</keyword>
<dbReference type="GO" id="GO:0043565">
    <property type="term" value="F:sequence-specific DNA binding"/>
    <property type="evidence" value="ECO:0007669"/>
    <property type="project" value="InterPro"/>
</dbReference>
<dbReference type="AlphaFoldDB" id="A0A679GDW7"/>
<dbReference type="PANTHER" id="PTHR43130">
    <property type="entry name" value="ARAC-FAMILY TRANSCRIPTIONAL REGULATOR"/>
    <property type="match status" value="1"/>
</dbReference>
<sequence>MKNVAVLVYPDVLMLDVSGPVEVFSIANRYLPPEQQYRVFTVSTGEAIVRASNGMRLVADHLLDDAPRELDLLLVPGGPGAYNFDQPEMLPWLRETVARTPRHGSICTGAFILGEAGLLDERRVTTHWNYTERLARRFPRAQVEVDRIYLQDGELVTSGGITAGIDMALAILADDHGRKIAVDVAKVLLVAMKRQGGQAQFSPLLAEVAREDTPIARAQRHVLEHLAEDLNVEALAGVAGLSSRHFARLFTRELGMTPTAFIHDARIDHARHLLESTDLPLKTIAFRSGFGSVRCMRELFTERLGLTPAQYRHQFG</sequence>
<evidence type="ECO:0000256" key="2">
    <source>
        <dbReference type="ARBA" id="ARBA00023163"/>
    </source>
</evidence>
<dbReference type="SUPFAM" id="SSF52317">
    <property type="entry name" value="Class I glutamine amidotransferase-like"/>
    <property type="match status" value="1"/>
</dbReference>
<dbReference type="SUPFAM" id="SSF46689">
    <property type="entry name" value="Homeodomain-like"/>
    <property type="match status" value="2"/>
</dbReference>
<dbReference type="Pfam" id="PF12833">
    <property type="entry name" value="HTH_18"/>
    <property type="match status" value="1"/>
</dbReference>
<reference evidence="4 5" key="1">
    <citation type="journal article" date="2020" name="Microbiol. Resour. Announc.">
        <title>Complete genome sequence of Pseudomonas otitidis strain MrB4, isolated from Lake Biwa in Japan.</title>
        <authorList>
            <person name="Miyazaki K."/>
            <person name="Hase E."/>
            <person name="Maruya T."/>
        </authorList>
    </citation>
    <scope>NUCLEOTIDE SEQUENCE [LARGE SCALE GENOMIC DNA]</scope>
    <source>
        <strain evidence="4 5">MrB4</strain>
    </source>
</reference>
<dbReference type="CDD" id="cd03137">
    <property type="entry name" value="GATase1_AraC_1"/>
    <property type="match status" value="1"/>
</dbReference>
<evidence type="ECO:0000313" key="4">
    <source>
        <dbReference type="EMBL" id="BCA28583.1"/>
    </source>
</evidence>
<dbReference type="Pfam" id="PF01965">
    <property type="entry name" value="DJ-1_PfpI"/>
    <property type="match status" value="1"/>
</dbReference>
<dbReference type="PANTHER" id="PTHR43130:SF3">
    <property type="entry name" value="HTH-TYPE TRANSCRIPTIONAL REGULATOR RV1931C"/>
    <property type="match status" value="1"/>
</dbReference>
<evidence type="ECO:0000313" key="5">
    <source>
        <dbReference type="Proteomes" id="UP000501237"/>
    </source>
</evidence>
<dbReference type="GeneID" id="57397784"/>
<gene>
    <name evidence="4" type="ORF">PtoMrB4_25600</name>
</gene>
<feature type="domain" description="HTH araC/xylS-type" evidence="3">
    <location>
        <begin position="216"/>
        <end position="314"/>
    </location>
</feature>
<protein>
    <submittedName>
        <fullName evidence="4">Transcriptional regulator</fullName>
    </submittedName>
</protein>
<dbReference type="Proteomes" id="UP000501237">
    <property type="component" value="Chromosome"/>
</dbReference>
<dbReference type="InterPro" id="IPR029062">
    <property type="entry name" value="Class_I_gatase-like"/>
</dbReference>
<dbReference type="KEGG" id="poj:PtoMrB4_25600"/>
<name>A0A679GDW7_9GAMM</name>
<evidence type="ECO:0000256" key="1">
    <source>
        <dbReference type="ARBA" id="ARBA00023015"/>
    </source>
</evidence>
<dbReference type="InterPro" id="IPR002818">
    <property type="entry name" value="DJ-1/PfpI"/>
</dbReference>
<dbReference type="SMART" id="SM00342">
    <property type="entry name" value="HTH_ARAC"/>
    <property type="match status" value="1"/>
</dbReference>
<dbReference type="Gene3D" id="3.40.50.880">
    <property type="match status" value="1"/>
</dbReference>
<dbReference type="GO" id="GO:0003700">
    <property type="term" value="F:DNA-binding transcription factor activity"/>
    <property type="evidence" value="ECO:0007669"/>
    <property type="project" value="InterPro"/>
</dbReference>
<dbReference type="Gene3D" id="1.10.10.60">
    <property type="entry name" value="Homeodomain-like"/>
    <property type="match status" value="1"/>
</dbReference>
<keyword evidence="1" id="KW-0805">Transcription regulation</keyword>
<dbReference type="PROSITE" id="PS01124">
    <property type="entry name" value="HTH_ARAC_FAMILY_2"/>
    <property type="match status" value="1"/>
</dbReference>
<dbReference type="InterPro" id="IPR052158">
    <property type="entry name" value="INH-QAR"/>
</dbReference>
<accession>A0A679GDW7</accession>
<organism evidence="4 5">
    <name type="scientific">Metapseudomonas otitidis</name>
    <dbReference type="NCBI Taxonomy" id="319939"/>
    <lineage>
        <taxon>Bacteria</taxon>
        <taxon>Pseudomonadati</taxon>
        <taxon>Pseudomonadota</taxon>
        <taxon>Gammaproteobacteria</taxon>
        <taxon>Pseudomonadales</taxon>
        <taxon>Pseudomonadaceae</taxon>
        <taxon>Metapseudomonas</taxon>
    </lineage>
</organism>
<dbReference type="InterPro" id="IPR009057">
    <property type="entry name" value="Homeodomain-like_sf"/>
</dbReference>
<evidence type="ECO:0000259" key="3">
    <source>
        <dbReference type="PROSITE" id="PS01124"/>
    </source>
</evidence>